<accession>A0A6B9LI47</accession>
<name>A0A6B9LI47_9CAUD</name>
<proteinExistence type="predicted"/>
<dbReference type="KEGG" id="vg:77924895"/>
<reference evidence="1 2" key="1">
    <citation type="submission" date="2019-12" db="EMBL/GenBank/DDBJ databases">
        <authorList>
            <person name="Ayuk M.A."/>
            <person name="Robinson C.J."/>
            <person name="Anderson W.A."/>
            <person name="Ullah H."/>
            <person name="Gugssa A."/>
            <person name="Somiranjan G."/>
            <person name="Allen A."/>
            <person name="Lourds M.F."/>
            <person name="Quagraine B.K."/>
            <person name="Smith M."/>
            <person name="Moore M."/>
            <person name="Oliver J."/>
            <person name="Irabor E."/>
            <person name="Roy S.D."/>
            <person name="Bassey G."/>
            <person name="Louis B.N."/>
            <person name="Adu D."/>
            <person name="Akhimien C.E."/>
            <person name="Annor K."/>
            <person name="Archibald A."/>
            <person name="Ashagre K.C."/>
            <person name="Baity M.R."/>
            <person name="Barnes K.J."/>
            <person name="Barrios L.E."/>
            <person name="Black A.C."/>
            <person name="Bowen'Kauth M.S."/>
            <person name="Bowman K.N."/>
            <person name="Breaux D.L."/>
            <person name="Brooks J.A."/>
            <person name="Bwayili H.A."/>
            <person name="Caine T."/>
            <person name="Williams A.Y."/>
            <person name="Norris L.J."/>
            <person name="Nwozo E.O."/>
            <person name="Prosper P.L."/>
            <person name="Rankin N.A."/>
            <person name="Richardson K.M."/>
            <person name="Robinson D.M."/>
            <person name="Salters D.J."/>
            <person name="Savage M.A."/>
            <person name="Solomon S.M."/>
            <person name="Williams L.R."/>
            <person name="Curtis N."/>
            <person name="Garlena R.A."/>
            <person name="Russell D.A."/>
            <person name="Pope W.H."/>
            <person name="Jacobs-Sera D."/>
            <person name="Hatfull G.F."/>
        </authorList>
    </citation>
    <scope>NUCLEOTIDE SEQUENCE [LARGE SCALE GENOMIC DNA]</scope>
</reference>
<organism evidence="1 2">
    <name type="scientific">Mycobacterium phage Onyinye</name>
    <dbReference type="NCBI Taxonomy" id="2686235"/>
    <lineage>
        <taxon>Viruses</taxon>
        <taxon>Duplodnaviria</taxon>
        <taxon>Heunggongvirae</taxon>
        <taxon>Uroviricota</taxon>
        <taxon>Caudoviricetes</taxon>
        <taxon>Onyinyevirus</taxon>
        <taxon>Onyinyevirus onyinye</taxon>
    </lineage>
</organism>
<evidence type="ECO:0000313" key="2">
    <source>
        <dbReference type="Proteomes" id="UP000463915"/>
    </source>
</evidence>
<sequence length="99" mass="10910">MGEHAHERPTERCVAPMGFMPNIGGLDIVKTVNEFKGIMLTIVDRLEEVSKKLDVLIKIETAKLPEHIHSGCDECELVGRLLCSTHKPGSVAAWSNNES</sequence>
<dbReference type="RefSeq" id="YP_010649350.1">
    <property type="nucleotide sequence ID" value="NC_070765.1"/>
</dbReference>
<protein>
    <submittedName>
        <fullName evidence="1">Uncharacterized protein</fullName>
    </submittedName>
</protein>
<dbReference type="Proteomes" id="UP000463915">
    <property type="component" value="Segment"/>
</dbReference>
<keyword evidence="2" id="KW-1185">Reference proteome</keyword>
<dbReference type="GeneID" id="77924895"/>
<dbReference type="EMBL" id="MN813687">
    <property type="protein sequence ID" value="QHB37504.1"/>
    <property type="molecule type" value="Genomic_DNA"/>
</dbReference>
<evidence type="ECO:0000313" key="1">
    <source>
        <dbReference type="EMBL" id="QHB37504.1"/>
    </source>
</evidence>
<gene>
    <name evidence="1" type="primary">101</name>
    <name evidence="1" type="ORF">SEA_ONYINYE_101</name>
</gene>